<dbReference type="EMBL" id="QLLL01000001">
    <property type="protein sequence ID" value="RAJ10647.1"/>
    <property type="molecule type" value="Genomic_DNA"/>
</dbReference>
<feature type="region of interest" description="Disordered" evidence="1">
    <location>
        <begin position="52"/>
        <end position="102"/>
    </location>
</feature>
<evidence type="ECO:0000313" key="2">
    <source>
        <dbReference type="EMBL" id="RAJ10647.1"/>
    </source>
</evidence>
<sequence>MGPGNKHPYPFLIVAGTLGCLILLSFVQTSFSFSGLTFRKVDVLAELRHAETPKNNAHHPSKKSLATKVQIPGDHPEDTPVDSIDTDGDQQQPGDNGSFPTPEDYTVHNGIIEYYVPGNPTNGLTHFISALHGLQSGNRKKVRIAYFGDSMIEGDLITQDLRDSLQTFFGGSGVGFVPMMSITASFRTSITQTASKDWTDLHFKSDNSKDGMIGVSGHTFTPTPQSWAKYAPVKRRHLDNFEEVSLLYAAPKPAAEVQVENTTVALTGNEPVNMLPLPVSGNAPFTLKFGNARSSVFYGVSIEGKEGVVLDNFSFRGISGIELGKLKSNMLKSLQAERPYDLIVLHYGANVLWKPDLTDYSWFERPMKKVIDSLHHIFPNTSFLIIGTADKAYKKDGEYVTAPGVQALLDVQNNIAEENGFAFYNLFRAMGGEGSMVNWVEGETVLANKDYTHFNARGASKIAGLLYKAIMNEFKMAEKH</sequence>
<dbReference type="PROSITE" id="PS51257">
    <property type="entry name" value="PROKAR_LIPOPROTEIN"/>
    <property type="match status" value="1"/>
</dbReference>
<evidence type="ECO:0000313" key="3">
    <source>
        <dbReference type="Proteomes" id="UP000249547"/>
    </source>
</evidence>
<evidence type="ECO:0000256" key="1">
    <source>
        <dbReference type="SAM" id="MobiDB-lite"/>
    </source>
</evidence>
<dbReference type="Gene3D" id="3.40.50.1110">
    <property type="entry name" value="SGNH hydrolase"/>
    <property type="match status" value="1"/>
</dbReference>
<dbReference type="RefSeq" id="WP_111595783.1">
    <property type="nucleotide sequence ID" value="NZ_QLLL01000001.1"/>
</dbReference>
<reference evidence="2 3" key="1">
    <citation type="submission" date="2018-06" db="EMBL/GenBank/DDBJ databases">
        <title>Genomic Encyclopedia of Archaeal and Bacterial Type Strains, Phase II (KMG-II): from individual species to whole genera.</title>
        <authorList>
            <person name="Goeker M."/>
        </authorList>
    </citation>
    <scope>NUCLEOTIDE SEQUENCE [LARGE SCALE GENOMIC DNA]</scope>
    <source>
        <strain evidence="2 3">DSM 23857</strain>
    </source>
</reference>
<accession>A0A327R9Q2</accession>
<dbReference type="Proteomes" id="UP000249547">
    <property type="component" value="Unassembled WGS sequence"/>
</dbReference>
<dbReference type="GO" id="GO:0016788">
    <property type="term" value="F:hydrolase activity, acting on ester bonds"/>
    <property type="evidence" value="ECO:0007669"/>
    <property type="project" value="UniProtKB-ARBA"/>
</dbReference>
<name>A0A327R9Q2_9BACT</name>
<organism evidence="2 3">
    <name type="scientific">Chitinophaga skermanii</name>
    <dbReference type="NCBI Taxonomy" id="331697"/>
    <lineage>
        <taxon>Bacteria</taxon>
        <taxon>Pseudomonadati</taxon>
        <taxon>Bacteroidota</taxon>
        <taxon>Chitinophagia</taxon>
        <taxon>Chitinophagales</taxon>
        <taxon>Chitinophagaceae</taxon>
        <taxon>Chitinophaga</taxon>
    </lineage>
</organism>
<dbReference type="InterPro" id="IPR036514">
    <property type="entry name" value="SGNH_hydro_sf"/>
</dbReference>
<dbReference type="Gene3D" id="2.60.120.1360">
    <property type="match status" value="1"/>
</dbReference>
<dbReference type="AlphaFoldDB" id="A0A327R9Q2"/>
<protein>
    <submittedName>
        <fullName evidence="2">Lysophospholipase L1-like esterase</fullName>
    </submittedName>
</protein>
<keyword evidence="3" id="KW-1185">Reference proteome</keyword>
<gene>
    <name evidence="2" type="ORF">LX64_00252</name>
</gene>
<dbReference type="SUPFAM" id="SSF52266">
    <property type="entry name" value="SGNH hydrolase"/>
    <property type="match status" value="1"/>
</dbReference>
<feature type="compositionally biased region" description="Polar residues" evidence="1">
    <location>
        <begin position="89"/>
        <end position="99"/>
    </location>
</feature>
<comment type="caution">
    <text evidence="2">The sequence shown here is derived from an EMBL/GenBank/DDBJ whole genome shotgun (WGS) entry which is preliminary data.</text>
</comment>
<proteinExistence type="predicted"/>
<dbReference type="OrthoDB" id="9810515at2"/>